<dbReference type="RefSeq" id="WP_039474703.1">
    <property type="nucleotide sequence ID" value="NZ_JSYN01000009.1"/>
</dbReference>
<evidence type="ECO:0000256" key="1">
    <source>
        <dbReference type="SAM" id="Phobius"/>
    </source>
</evidence>
<proteinExistence type="predicted"/>
<dbReference type="OrthoDB" id="679529at2"/>
<keyword evidence="3" id="KW-1185">Reference proteome</keyword>
<keyword evidence="1" id="KW-1133">Transmembrane helix</keyword>
<organism evidence="2 3">
    <name type="scientific">Pedobacter kyungheensis</name>
    <dbReference type="NCBI Taxonomy" id="1069985"/>
    <lineage>
        <taxon>Bacteria</taxon>
        <taxon>Pseudomonadati</taxon>
        <taxon>Bacteroidota</taxon>
        <taxon>Sphingobacteriia</taxon>
        <taxon>Sphingobacteriales</taxon>
        <taxon>Sphingobacteriaceae</taxon>
        <taxon>Pedobacter</taxon>
    </lineage>
</organism>
<evidence type="ECO:0000313" key="3">
    <source>
        <dbReference type="Proteomes" id="UP000031246"/>
    </source>
</evidence>
<sequence>MNTLKKFLGLIWMVLGPLAMTFLFLQAIEKVGLTHTDIERTNTILQWGIILFIFLPISLGLMIFGFYAWKGEYDKLPENSEEV</sequence>
<keyword evidence="1" id="KW-0812">Transmembrane</keyword>
<dbReference type="InterPro" id="IPR049211">
    <property type="entry name" value="DUF6814"/>
</dbReference>
<protein>
    <submittedName>
        <fullName evidence="2">Uncharacterized protein</fullName>
    </submittedName>
</protein>
<comment type="caution">
    <text evidence="2">The sequence shown here is derived from an EMBL/GenBank/DDBJ whole genome shotgun (WGS) entry which is preliminary data.</text>
</comment>
<name>A0A0C1FNN8_9SPHI</name>
<keyword evidence="1" id="KW-0472">Membrane</keyword>
<evidence type="ECO:0000313" key="2">
    <source>
        <dbReference type="EMBL" id="KIA94557.1"/>
    </source>
</evidence>
<feature type="transmembrane region" description="Helical" evidence="1">
    <location>
        <begin position="7"/>
        <end position="28"/>
    </location>
</feature>
<dbReference type="AlphaFoldDB" id="A0A0C1FNN8"/>
<dbReference type="Pfam" id="PF20664">
    <property type="entry name" value="DUF6814"/>
    <property type="match status" value="1"/>
</dbReference>
<accession>A0A0C1FNN8</accession>
<dbReference type="EMBL" id="JSYN01000009">
    <property type="protein sequence ID" value="KIA94557.1"/>
    <property type="molecule type" value="Genomic_DNA"/>
</dbReference>
<reference evidence="2 3" key="1">
    <citation type="submission" date="2014-10" db="EMBL/GenBank/DDBJ databases">
        <title>Pedobacter Kyungheensis.</title>
        <authorList>
            <person name="Anderson B.M."/>
            <person name="Newman J.D."/>
        </authorList>
    </citation>
    <scope>NUCLEOTIDE SEQUENCE [LARGE SCALE GENOMIC DNA]</scope>
    <source>
        <strain evidence="2 3">KACC 16221</strain>
    </source>
</reference>
<gene>
    <name evidence="2" type="ORF">OC25_09170</name>
</gene>
<feature type="transmembrane region" description="Helical" evidence="1">
    <location>
        <begin position="48"/>
        <end position="69"/>
    </location>
</feature>
<dbReference type="Proteomes" id="UP000031246">
    <property type="component" value="Unassembled WGS sequence"/>
</dbReference>